<evidence type="ECO:0000313" key="14">
    <source>
        <dbReference type="Proteomes" id="UP000675781"/>
    </source>
</evidence>
<comment type="subcellular location">
    <subcellularLocation>
        <location evidence="9">Cell membrane</location>
        <topology evidence="9">Multi-pass membrane protein</topology>
    </subcellularLocation>
</comment>
<organism evidence="13 14">
    <name type="scientific">Actinospica durhamensis</name>
    <dbReference type="NCBI Taxonomy" id="1508375"/>
    <lineage>
        <taxon>Bacteria</taxon>
        <taxon>Bacillati</taxon>
        <taxon>Actinomycetota</taxon>
        <taxon>Actinomycetes</taxon>
        <taxon>Catenulisporales</taxon>
        <taxon>Actinospicaceae</taxon>
        <taxon>Actinospica</taxon>
    </lineage>
</organism>
<feature type="region of interest" description="Disordered" evidence="12">
    <location>
        <begin position="1"/>
        <end position="23"/>
    </location>
</feature>
<keyword evidence="4 9" id="KW-0812">Transmembrane</keyword>
<feature type="transmembrane region" description="Helical" evidence="9">
    <location>
        <begin position="149"/>
        <end position="174"/>
    </location>
</feature>
<reference evidence="13" key="1">
    <citation type="submission" date="2021-04" db="EMBL/GenBank/DDBJ databases">
        <title>Genome based classification of Actinospica acidithermotolerans sp. nov., an actinobacterium isolated from an Indonesian hot spring.</title>
        <authorList>
            <person name="Kusuma A.B."/>
            <person name="Putra K.E."/>
            <person name="Nafisah S."/>
            <person name="Loh J."/>
            <person name="Nouioui I."/>
            <person name="Goodfellow M."/>
        </authorList>
    </citation>
    <scope>NUCLEOTIDE SEQUENCE</scope>
    <source>
        <strain evidence="13">CSCA 57</strain>
    </source>
</reference>
<comment type="function">
    <text evidence="9 10">This protein specifically catalyzes the removal of signal peptides from prolipoproteins.</text>
</comment>
<feature type="compositionally biased region" description="Basic and acidic residues" evidence="12">
    <location>
        <begin position="1"/>
        <end position="11"/>
    </location>
</feature>
<evidence type="ECO:0000256" key="11">
    <source>
        <dbReference type="RuleBase" id="RU004181"/>
    </source>
</evidence>
<comment type="pathway">
    <text evidence="9">Protein modification; lipoprotein biosynthesis (signal peptide cleavage).</text>
</comment>
<comment type="caution">
    <text evidence="13">The sequence shown here is derived from an EMBL/GenBank/DDBJ whole genome shotgun (WGS) entry which is preliminary data.</text>
</comment>
<comment type="similarity">
    <text evidence="1 9 11">Belongs to the peptidase A8 family.</text>
</comment>
<feature type="active site" evidence="9">
    <location>
        <position position="159"/>
    </location>
</feature>
<dbReference type="EC" id="3.4.23.36" evidence="9"/>
<feature type="region of interest" description="Disordered" evidence="12">
    <location>
        <begin position="185"/>
        <end position="243"/>
    </location>
</feature>
<dbReference type="AlphaFoldDB" id="A0A941IT63"/>
<gene>
    <name evidence="9" type="primary">lspA</name>
    <name evidence="13" type="ORF">KDL01_20400</name>
</gene>
<feature type="transmembrane region" description="Helical" evidence="9">
    <location>
        <begin position="76"/>
        <end position="102"/>
    </location>
</feature>
<feature type="active site" evidence="9">
    <location>
        <position position="145"/>
    </location>
</feature>
<evidence type="ECO:0000256" key="9">
    <source>
        <dbReference type="HAMAP-Rule" id="MF_00161"/>
    </source>
</evidence>
<evidence type="ECO:0000256" key="3">
    <source>
        <dbReference type="ARBA" id="ARBA00022670"/>
    </source>
</evidence>
<keyword evidence="14" id="KW-1185">Reference proteome</keyword>
<keyword evidence="6 9" id="KW-0378">Hydrolase</keyword>
<evidence type="ECO:0000256" key="2">
    <source>
        <dbReference type="ARBA" id="ARBA00022475"/>
    </source>
</evidence>
<dbReference type="HAMAP" id="MF_00161">
    <property type="entry name" value="LspA"/>
    <property type="match status" value="1"/>
</dbReference>
<accession>A0A941IT63</accession>
<evidence type="ECO:0000256" key="7">
    <source>
        <dbReference type="ARBA" id="ARBA00022989"/>
    </source>
</evidence>
<sequence length="243" mass="26005">MDNARGGRDQALESDLLPSSGPRSAARRRVGILFAVAALVYVLDVVSKLLVVAYLTPDRPVRVIGSLVQLTYTRNSGAAFSIGWGDTVVFSLIAIGVVVVILRLARRLYSAPWAVALGLLLGGAVGNLTDRIARAPGPFRGWVVDFVQLPHFAIFNLADAAITCGGVLMVLLAFRGLHPDGTDERAAYQARKSAAEAEPDEQAAPEQSAEPEHADSEQPASGEDADERETEAGDEAEREHEHR</sequence>
<dbReference type="GO" id="GO:0004190">
    <property type="term" value="F:aspartic-type endopeptidase activity"/>
    <property type="evidence" value="ECO:0007669"/>
    <property type="project" value="UniProtKB-UniRule"/>
</dbReference>
<evidence type="ECO:0000313" key="13">
    <source>
        <dbReference type="EMBL" id="MBR7835648.1"/>
    </source>
</evidence>
<feature type="transmembrane region" description="Helical" evidence="9">
    <location>
        <begin position="109"/>
        <end position="129"/>
    </location>
</feature>
<evidence type="ECO:0000256" key="12">
    <source>
        <dbReference type="SAM" id="MobiDB-lite"/>
    </source>
</evidence>
<name>A0A941IT63_9ACTN</name>
<keyword evidence="8 9" id="KW-0472">Membrane</keyword>
<proteinExistence type="inferred from homology"/>
<feature type="transmembrane region" description="Helical" evidence="9">
    <location>
        <begin position="32"/>
        <end position="56"/>
    </location>
</feature>
<dbReference type="InterPro" id="IPR001872">
    <property type="entry name" value="Peptidase_A8"/>
</dbReference>
<dbReference type="NCBIfam" id="TIGR00077">
    <property type="entry name" value="lspA"/>
    <property type="match status" value="1"/>
</dbReference>
<comment type="catalytic activity">
    <reaction evidence="9 10">
        <text>Release of signal peptides from bacterial membrane prolipoproteins. Hydrolyzes -Xaa-Yaa-Zaa-|-(S,diacylglyceryl)Cys-, in which Xaa is hydrophobic (preferably Leu), and Yaa (Ala or Ser) and Zaa (Gly or Ala) have small, neutral side chains.</text>
        <dbReference type="EC" id="3.4.23.36"/>
    </reaction>
</comment>
<evidence type="ECO:0000256" key="5">
    <source>
        <dbReference type="ARBA" id="ARBA00022750"/>
    </source>
</evidence>
<evidence type="ECO:0000256" key="6">
    <source>
        <dbReference type="ARBA" id="ARBA00022801"/>
    </source>
</evidence>
<keyword evidence="3 9" id="KW-0645">Protease</keyword>
<dbReference type="Proteomes" id="UP000675781">
    <property type="component" value="Unassembled WGS sequence"/>
</dbReference>
<evidence type="ECO:0000256" key="10">
    <source>
        <dbReference type="RuleBase" id="RU000594"/>
    </source>
</evidence>
<dbReference type="Pfam" id="PF01252">
    <property type="entry name" value="Peptidase_A8"/>
    <property type="match status" value="1"/>
</dbReference>
<evidence type="ECO:0000256" key="1">
    <source>
        <dbReference type="ARBA" id="ARBA00006139"/>
    </source>
</evidence>
<keyword evidence="2 9" id="KW-1003">Cell membrane</keyword>
<evidence type="ECO:0000256" key="8">
    <source>
        <dbReference type="ARBA" id="ARBA00023136"/>
    </source>
</evidence>
<keyword evidence="7 9" id="KW-1133">Transmembrane helix</keyword>
<dbReference type="GO" id="GO:0005886">
    <property type="term" value="C:plasma membrane"/>
    <property type="evidence" value="ECO:0007669"/>
    <property type="project" value="UniProtKB-SubCell"/>
</dbReference>
<protein>
    <recommendedName>
        <fullName evidence="9">Lipoprotein signal peptidase</fullName>
        <ecNumber evidence="9">3.4.23.36</ecNumber>
    </recommendedName>
    <alternativeName>
        <fullName evidence="9">Prolipoprotein signal peptidase</fullName>
    </alternativeName>
    <alternativeName>
        <fullName evidence="9">Signal peptidase II</fullName>
        <shortName evidence="9">SPase II</shortName>
    </alternativeName>
</protein>
<keyword evidence="5 9" id="KW-0064">Aspartyl protease</keyword>
<dbReference type="PRINTS" id="PR00781">
    <property type="entry name" value="LIPOSIGPTASE"/>
</dbReference>
<dbReference type="PANTHER" id="PTHR33695:SF1">
    <property type="entry name" value="LIPOPROTEIN SIGNAL PEPTIDASE"/>
    <property type="match status" value="1"/>
</dbReference>
<dbReference type="EMBL" id="JAGSOG010000103">
    <property type="protein sequence ID" value="MBR7835648.1"/>
    <property type="molecule type" value="Genomic_DNA"/>
</dbReference>
<evidence type="ECO:0000256" key="4">
    <source>
        <dbReference type="ARBA" id="ARBA00022692"/>
    </source>
</evidence>
<dbReference type="GO" id="GO:0006508">
    <property type="term" value="P:proteolysis"/>
    <property type="evidence" value="ECO:0007669"/>
    <property type="project" value="UniProtKB-KW"/>
</dbReference>
<dbReference type="PANTHER" id="PTHR33695">
    <property type="entry name" value="LIPOPROTEIN SIGNAL PEPTIDASE"/>
    <property type="match status" value="1"/>
</dbReference>
<dbReference type="PROSITE" id="PS00855">
    <property type="entry name" value="SPASE_II"/>
    <property type="match status" value="1"/>
</dbReference>
<feature type="compositionally biased region" description="Acidic residues" evidence="12">
    <location>
        <begin position="223"/>
        <end position="234"/>
    </location>
</feature>